<evidence type="ECO:0000256" key="1">
    <source>
        <dbReference type="SAM" id="Coils"/>
    </source>
</evidence>
<dbReference type="InterPro" id="IPR024983">
    <property type="entry name" value="CHAT_dom"/>
</dbReference>
<dbReference type="EMBL" id="JBHUCP010000016">
    <property type="protein sequence ID" value="MFD1531959.1"/>
    <property type="molecule type" value="Genomic_DNA"/>
</dbReference>
<evidence type="ECO:0000313" key="3">
    <source>
        <dbReference type="EMBL" id="MFD1531959.1"/>
    </source>
</evidence>
<dbReference type="Pfam" id="PF12770">
    <property type="entry name" value="CHAT"/>
    <property type="match status" value="1"/>
</dbReference>
<comment type="caution">
    <text evidence="3">The sequence shown here is derived from an EMBL/GenBank/DDBJ whole genome shotgun (WGS) entry which is preliminary data.</text>
</comment>
<evidence type="ECO:0000313" key="4">
    <source>
        <dbReference type="Proteomes" id="UP001597145"/>
    </source>
</evidence>
<organism evidence="3 4">
    <name type="scientific">Pseudonocardia aurantiaca</name>
    <dbReference type="NCBI Taxonomy" id="75290"/>
    <lineage>
        <taxon>Bacteria</taxon>
        <taxon>Bacillati</taxon>
        <taxon>Actinomycetota</taxon>
        <taxon>Actinomycetes</taxon>
        <taxon>Pseudonocardiales</taxon>
        <taxon>Pseudonocardiaceae</taxon>
        <taxon>Pseudonocardia</taxon>
    </lineage>
</organism>
<feature type="coiled-coil region" evidence="1">
    <location>
        <begin position="311"/>
        <end position="342"/>
    </location>
</feature>
<evidence type="ECO:0000259" key="2">
    <source>
        <dbReference type="Pfam" id="PF12770"/>
    </source>
</evidence>
<proteinExistence type="predicted"/>
<reference evidence="4" key="1">
    <citation type="journal article" date="2019" name="Int. J. Syst. Evol. Microbiol.">
        <title>The Global Catalogue of Microorganisms (GCM) 10K type strain sequencing project: providing services to taxonomists for standard genome sequencing and annotation.</title>
        <authorList>
            <consortium name="The Broad Institute Genomics Platform"/>
            <consortium name="The Broad Institute Genome Sequencing Center for Infectious Disease"/>
            <person name="Wu L."/>
            <person name="Ma J."/>
        </authorList>
    </citation>
    <scope>NUCLEOTIDE SEQUENCE [LARGE SCALE GENOMIC DNA]</scope>
    <source>
        <strain evidence="4">JCM 12165</strain>
    </source>
</reference>
<dbReference type="Proteomes" id="UP001597145">
    <property type="component" value="Unassembled WGS sequence"/>
</dbReference>
<sequence>MRDRLLAAVAARLEAGDPEAILAEDTRAELDQLLGFLAIPGDLDVHVAYLVGGSHVARGELLGAEGEQDWLIAAVLLLPVLLSNADALPEEVRLWLEPVREALVQAGDTPAQAMGRAVTDVVWLLLERLARRDETDRDGLVAGLAELAVSLLPAGHEARPAALCAQGYALMRAEELAGTDAPEDRVDQIVRVFREAFDGISASDQHYARCALGLATVLVMKAERVGDRPLMAEAARLFRTAADPESGGDPGLIQSAEEAARRAEAWARPSGMLGQMWQALDRLDELGRQFDDLRSGLDQERATRGGAPPELDRARAELDKAQMAIDKQRQQLRELLTDAERRYRQSGQVRRPAPDEGGFAEGLVAALQDQLGTDSRLVDAVTTNPQFFRDLGYLARSAFQSLDDLTREFMLGPGSGGGPSPMLTLGTPAPPSDRTDLDEIIQLHERALRELPPGTPGHSQVHVNHLALSTAQLTDPEARARELPERLPLLMQAVAEALEQQFTDKSHVQGHAAIGIAMSSPFETMAEANEAITRSRQKLAAMSPDDPGRRSEQISLANALFSRYVITNEDRTFHEAVDAARQTITAEQPPDAALLHLWGMAALLRDPTDHLLASERPSLDAATVSNPLVTLKIADGDAEDALTSWEVGRAHMLTSALITRHELDRLHAAEPRLAGRFVALRGRLRADSRSGTQPHEALTREWNVLLEQIRARPGFDRFLLPPVVTFAELAPAAAHGPVIAINLDRSRCDALVLRDGTAAVVPLPRLRVDELVEQADAFRDAIGTLSSTESARLVRSMAGRVVVDTLAWLWDVLAEPVLEVAGPAVHPGGGAPWPRVWWSPSGPLNFLPLHAAGRHDVPGASVLDRVVSSHTPTMRALLHSRARPVPAGERTALAVAMPETPGHAALPATTREATAFAAGFTGGGAAPEVLVGPAATGEEVLAALPRAAFAHFACHASSDPLNAEASHLLLHDGPLAVTELSRLPLDGAQLAYLSACATARGSAALADEAVHLASAFQLAGYAQAIGTLWEVGDEVAARMAEQVHHELARTTDDTTHRPAAAHALHAVTRRMRAERLDAPWTWAAHVHSGA</sequence>
<protein>
    <submittedName>
        <fullName evidence="3">CHAT domain-containing protein</fullName>
    </submittedName>
</protein>
<name>A0ABW4FPU4_9PSEU</name>
<feature type="domain" description="CHAT" evidence="2">
    <location>
        <begin position="805"/>
        <end position="1089"/>
    </location>
</feature>
<keyword evidence="4" id="KW-1185">Reference proteome</keyword>
<dbReference type="RefSeq" id="WP_343974559.1">
    <property type="nucleotide sequence ID" value="NZ_BAAAJG010000007.1"/>
</dbReference>
<keyword evidence="1" id="KW-0175">Coiled coil</keyword>
<accession>A0ABW4FPU4</accession>
<gene>
    <name evidence="3" type="ORF">ACFSCY_21235</name>
</gene>